<accession>A0A653CSQ1</accession>
<comment type="similarity">
    <text evidence="2">Belongs to the ADRM1 family.</text>
</comment>
<dbReference type="PANTHER" id="PTHR12225:SF0">
    <property type="entry name" value="PROTEASOMAL UBIQUITIN RECEPTOR ADRM1"/>
    <property type="match status" value="1"/>
</dbReference>
<reference evidence="6 7" key="1">
    <citation type="submission" date="2019-01" db="EMBL/GenBank/DDBJ databases">
        <authorList>
            <person name="Sayadi A."/>
        </authorList>
    </citation>
    <scope>NUCLEOTIDE SEQUENCE [LARGE SCALE GENOMIC DNA]</scope>
</reference>
<comment type="subcellular location">
    <subcellularLocation>
        <location evidence="1">Nucleus</location>
    </subcellularLocation>
</comment>
<evidence type="ECO:0000259" key="5">
    <source>
        <dbReference type="PROSITE" id="PS51916"/>
    </source>
</evidence>
<dbReference type="PROSITE" id="PS51916">
    <property type="entry name" value="DEUBAD"/>
    <property type="match status" value="1"/>
</dbReference>
<feature type="region of interest" description="Disordered" evidence="4">
    <location>
        <begin position="1"/>
        <end position="21"/>
    </location>
</feature>
<feature type="non-terminal residue" evidence="6">
    <location>
        <position position="1"/>
    </location>
</feature>
<evidence type="ECO:0000256" key="3">
    <source>
        <dbReference type="ARBA" id="ARBA00023242"/>
    </source>
</evidence>
<gene>
    <name evidence="6" type="ORF">CALMAC_LOCUS11476</name>
</gene>
<evidence type="ECO:0000256" key="2">
    <source>
        <dbReference type="ARBA" id="ARBA00009216"/>
    </source>
</evidence>
<dbReference type="InterPro" id="IPR032368">
    <property type="entry name" value="RPN13_DEUBAD"/>
</dbReference>
<organism evidence="6 7">
    <name type="scientific">Callosobruchus maculatus</name>
    <name type="common">Southern cowpea weevil</name>
    <name type="synonym">Pulse bruchid</name>
    <dbReference type="NCBI Taxonomy" id="64391"/>
    <lineage>
        <taxon>Eukaryota</taxon>
        <taxon>Metazoa</taxon>
        <taxon>Ecdysozoa</taxon>
        <taxon>Arthropoda</taxon>
        <taxon>Hexapoda</taxon>
        <taxon>Insecta</taxon>
        <taxon>Pterygota</taxon>
        <taxon>Neoptera</taxon>
        <taxon>Endopterygota</taxon>
        <taxon>Coleoptera</taxon>
        <taxon>Polyphaga</taxon>
        <taxon>Cucujiformia</taxon>
        <taxon>Chrysomeloidea</taxon>
        <taxon>Chrysomelidae</taxon>
        <taxon>Bruchinae</taxon>
        <taxon>Bruchini</taxon>
        <taxon>Callosobruchus</taxon>
    </lineage>
</organism>
<evidence type="ECO:0000256" key="4">
    <source>
        <dbReference type="SAM" id="MobiDB-lite"/>
    </source>
</evidence>
<evidence type="ECO:0000256" key="1">
    <source>
        <dbReference type="ARBA" id="ARBA00004123"/>
    </source>
</evidence>
<keyword evidence="3" id="KW-0539">Nucleus</keyword>
<protein>
    <recommendedName>
        <fullName evidence="5">DEUBAD domain-containing protein</fullName>
    </recommendedName>
</protein>
<sequence>FFFKNQGAERGSENTPTSGSTIQLSDLQNFLQGITPIGGEGGQQQSVDLSTALTGDALAGMLNNPETLQQLQSHLPAVDENTQEALRSTLASPQFQQAVSQFSSALESGQLGPIVSQLAVNPEAVAAAAQGNMQDFVKALEKSNSSTSTSAQSEKDKDADKSTKKDDKKDDDEEMQLD</sequence>
<dbReference type="GO" id="GO:0005737">
    <property type="term" value="C:cytoplasm"/>
    <property type="evidence" value="ECO:0007669"/>
    <property type="project" value="InterPro"/>
</dbReference>
<feature type="compositionally biased region" description="Acidic residues" evidence="4">
    <location>
        <begin position="169"/>
        <end position="178"/>
    </location>
</feature>
<dbReference type="Proteomes" id="UP000410492">
    <property type="component" value="Unassembled WGS sequence"/>
</dbReference>
<feature type="compositionally biased region" description="Low complexity" evidence="4">
    <location>
        <begin position="143"/>
        <end position="152"/>
    </location>
</feature>
<feature type="compositionally biased region" description="Basic and acidic residues" evidence="4">
    <location>
        <begin position="153"/>
        <end position="168"/>
    </location>
</feature>
<name>A0A653CSQ1_CALMS</name>
<evidence type="ECO:0000313" key="7">
    <source>
        <dbReference type="Proteomes" id="UP000410492"/>
    </source>
</evidence>
<dbReference type="GO" id="GO:0061133">
    <property type="term" value="F:endopeptidase activator activity"/>
    <property type="evidence" value="ECO:0007669"/>
    <property type="project" value="TreeGrafter"/>
</dbReference>
<keyword evidence="7" id="KW-1185">Reference proteome</keyword>
<dbReference type="Gene3D" id="1.10.2020.20">
    <property type="match status" value="1"/>
</dbReference>
<dbReference type="AlphaFoldDB" id="A0A653CSQ1"/>
<proteinExistence type="inferred from homology"/>
<dbReference type="OrthoDB" id="340431at2759"/>
<dbReference type="GO" id="GO:0008541">
    <property type="term" value="C:proteasome regulatory particle, lid subcomplex"/>
    <property type="evidence" value="ECO:0007669"/>
    <property type="project" value="TreeGrafter"/>
</dbReference>
<dbReference type="EMBL" id="CAACVG010008720">
    <property type="protein sequence ID" value="VEN50846.1"/>
    <property type="molecule type" value="Genomic_DNA"/>
</dbReference>
<dbReference type="GO" id="GO:0005634">
    <property type="term" value="C:nucleus"/>
    <property type="evidence" value="ECO:0007669"/>
    <property type="project" value="UniProtKB-SubCell"/>
</dbReference>
<dbReference type="GO" id="GO:0070628">
    <property type="term" value="F:proteasome binding"/>
    <property type="evidence" value="ECO:0007669"/>
    <property type="project" value="TreeGrafter"/>
</dbReference>
<dbReference type="InterPro" id="IPR038108">
    <property type="entry name" value="RPN13_DEUBAD_sf"/>
</dbReference>
<dbReference type="InterPro" id="IPR006773">
    <property type="entry name" value="Rpn13/ADRM1"/>
</dbReference>
<evidence type="ECO:0000313" key="6">
    <source>
        <dbReference type="EMBL" id="VEN50846.1"/>
    </source>
</evidence>
<feature type="region of interest" description="Disordered" evidence="4">
    <location>
        <begin position="139"/>
        <end position="178"/>
    </location>
</feature>
<feature type="domain" description="DEUBAD" evidence="5">
    <location>
        <begin position="40"/>
        <end position="150"/>
    </location>
</feature>
<dbReference type="Pfam" id="PF16550">
    <property type="entry name" value="RPN13_C"/>
    <property type="match status" value="1"/>
</dbReference>
<dbReference type="InterPro" id="IPR044867">
    <property type="entry name" value="DEUBAD_dom"/>
</dbReference>
<dbReference type="PANTHER" id="PTHR12225">
    <property type="entry name" value="ADHESION REGULATING MOLECULE 1 110 KDA CELL MEMBRANE GLYCOPROTEIN"/>
    <property type="match status" value="1"/>
</dbReference>